<dbReference type="GeneID" id="20078777"/>
<reference evidence="1" key="1">
    <citation type="submission" date="2013-12" db="EMBL/GenBank/DDBJ databases">
        <title>The Genome Sequence of Aphanomyces invadans NJM9701.</title>
        <authorList>
            <consortium name="The Broad Institute Genomics Platform"/>
            <person name="Russ C."/>
            <person name="Tyler B."/>
            <person name="van West P."/>
            <person name="Dieguez-Uribeondo J."/>
            <person name="Young S.K."/>
            <person name="Zeng Q."/>
            <person name="Gargeya S."/>
            <person name="Fitzgerald M."/>
            <person name="Abouelleil A."/>
            <person name="Alvarado L."/>
            <person name="Chapman S.B."/>
            <person name="Gainer-Dewar J."/>
            <person name="Goldberg J."/>
            <person name="Griggs A."/>
            <person name="Gujja S."/>
            <person name="Hansen M."/>
            <person name="Howarth C."/>
            <person name="Imamovic A."/>
            <person name="Ireland A."/>
            <person name="Larimer J."/>
            <person name="McCowan C."/>
            <person name="Murphy C."/>
            <person name="Pearson M."/>
            <person name="Poon T.W."/>
            <person name="Priest M."/>
            <person name="Roberts A."/>
            <person name="Saif S."/>
            <person name="Shea T."/>
            <person name="Sykes S."/>
            <person name="Wortman J."/>
            <person name="Nusbaum C."/>
            <person name="Birren B."/>
        </authorList>
    </citation>
    <scope>NUCLEOTIDE SEQUENCE [LARGE SCALE GENOMIC DNA]</scope>
    <source>
        <strain evidence="1">NJM9701</strain>
    </source>
</reference>
<dbReference type="eggNOG" id="ENOG502SAI2">
    <property type="taxonomic scope" value="Eukaryota"/>
</dbReference>
<name>A0A024UTT2_9STRA</name>
<dbReference type="EMBL" id="KI913953">
    <property type="protein sequence ID" value="ETW09365.1"/>
    <property type="molecule type" value="Genomic_DNA"/>
</dbReference>
<accession>A0A024UTT2</accession>
<dbReference type="VEuPathDB" id="FungiDB:H310_01727"/>
<dbReference type="AlphaFoldDB" id="A0A024UTT2"/>
<dbReference type="OrthoDB" id="75257at2759"/>
<proteinExistence type="predicted"/>
<gene>
    <name evidence="1" type="ORF">H310_01727</name>
</gene>
<evidence type="ECO:0000313" key="1">
    <source>
        <dbReference type="EMBL" id="ETW09365.1"/>
    </source>
</evidence>
<organism evidence="1">
    <name type="scientific">Aphanomyces invadans</name>
    <dbReference type="NCBI Taxonomy" id="157072"/>
    <lineage>
        <taxon>Eukaryota</taxon>
        <taxon>Sar</taxon>
        <taxon>Stramenopiles</taxon>
        <taxon>Oomycota</taxon>
        <taxon>Saprolegniomycetes</taxon>
        <taxon>Saprolegniales</taxon>
        <taxon>Verrucalvaceae</taxon>
        <taxon>Aphanomyces</taxon>
    </lineage>
</organism>
<feature type="non-terminal residue" evidence="1">
    <location>
        <position position="1"/>
    </location>
</feature>
<dbReference type="RefSeq" id="XP_008863170.1">
    <property type="nucleotide sequence ID" value="XM_008864948.1"/>
</dbReference>
<sequence>MERARLKSTELHATVKNIVEDFMEHLKQGSCVDAVVLVDALTRLCLTNSSLQTAVGDALAPHMATFVPSLYNPVLCVSCAACLAACTHNHRLNQRRLVRRVPGWSIPAAPTASEHVTSLYVICIPERVRLQWRQWRRRQRNLRGHRIPHGTPPAAELGTPAPCYCNTCLGTMQLYSTWLRHFNAFDRWKADDVAASSAKSSGSLPPTTSLETYVQMALLAHGPVQRHRVACIVDMIESSDVRDDGGACHVYSITDQSTDVPCPTIDPLRDVIAIQVFRDIPSGEGADALEAPGAPTGINAPNSVNQVCGEDDLSLDVVLLDAARRIRCCSPTEAVSSNDPVAAMPHNSTAEFHVQVAANVALQHLVIHAVDAGTKKHQAFRALVPAASLTLASPLALLQLSLGAIHNMLDTACVVCRHSTATCPSQRAHVDAACIVLSRPPAR</sequence>
<protein>
    <submittedName>
        <fullName evidence="1">Uncharacterized protein</fullName>
    </submittedName>
</protein>